<dbReference type="GO" id="GO:0006400">
    <property type="term" value="P:tRNA modification"/>
    <property type="evidence" value="ECO:0007669"/>
    <property type="project" value="TreeGrafter"/>
</dbReference>
<keyword evidence="3" id="KW-0808">Transferase</keyword>
<accession>A0A131Z085</accession>
<comment type="catalytic activity">
    <reaction evidence="11">
        <text>a uridine in tRNA + S-adenosyl-L-methionine = a 3-[(3S)-3-amino-3-carboxypropyl]uridine in tRNA + S-methyl-5'-thioadenosine + H(+)</text>
        <dbReference type="Rhea" id="RHEA:62432"/>
        <dbReference type="Rhea" id="RHEA-COMP:13339"/>
        <dbReference type="Rhea" id="RHEA-COMP:16092"/>
        <dbReference type="ChEBI" id="CHEBI:15378"/>
        <dbReference type="ChEBI" id="CHEBI:17509"/>
        <dbReference type="ChEBI" id="CHEBI:59789"/>
        <dbReference type="ChEBI" id="CHEBI:65315"/>
        <dbReference type="ChEBI" id="CHEBI:82930"/>
        <dbReference type="EC" id="2.5.1.25"/>
    </reaction>
</comment>
<dbReference type="PANTHER" id="PTHR15627:SF8">
    <property type="entry name" value="TRNA-URIDINE AMINOCARBOXYPROPYLTRANSFERASE 1"/>
    <property type="match status" value="1"/>
</dbReference>
<evidence type="ECO:0000256" key="6">
    <source>
        <dbReference type="ARBA" id="ARBA00023242"/>
    </source>
</evidence>
<protein>
    <recommendedName>
        <fullName evidence="9">tRNA-uridine aminocarboxypropyltransferase 1</fullName>
        <ecNumber evidence="2">2.5.1.25</ecNumber>
    </recommendedName>
    <alternativeName>
        <fullName evidence="10">DTW domain-containing protein 1</fullName>
    </alternativeName>
</protein>
<evidence type="ECO:0000256" key="8">
    <source>
        <dbReference type="ARBA" id="ARBA00038290"/>
    </source>
</evidence>
<evidence type="ECO:0000256" key="3">
    <source>
        <dbReference type="ARBA" id="ARBA00022679"/>
    </source>
</evidence>
<keyword evidence="6" id="KW-0539">Nucleus</keyword>
<evidence type="ECO:0000256" key="1">
    <source>
        <dbReference type="ARBA" id="ARBA00004123"/>
    </source>
</evidence>
<dbReference type="EC" id="2.5.1.25" evidence="2"/>
<dbReference type="Pfam" id="PF03942">
    <property type="entry name" value="DTW"/>
    <property type="match status" value="1"/>
</dbReference>
<comment type="subcellular location">
    <subcellularLocation>
        <location evidence="1">Nucleus</location>
    </subcellularLocation>
</comment>
<dbReference type="InterPro" id="IPR051521">
    <property type="entry name" value="tRNA_Mod/Golgi_Maint"/>
</dbReference>
<reference evidence="13" key="1">
    <citation type="journal article" date="2016" name="Ticks Tick Borne Dis.">
        <title>De novo assembly and annotation of the salivary gland transcriptome of Rhipicephalus appendiculatus male and female ticks during blood feeding.</title>
        <authorList>
            <person name="de Castro M.H."/>
            <person name="de Klerk D."/>
            <person name="Pienaar R."/>
            <person name="Latif A.A."/>
            <person name="Rees D.J."/>
            <person name="Mans B.J."/>
        </authorList>
    </citation>
    <scope>NUCLEOTIDE SEQUENCE</scope>
    <source>
        <tissue evidence="13">Salivary glands</tissue>
    </source>
</reference>
<dbReference type="InterPro" id="IPR005636">
    <property type="entry name" value="DTW"/>
</dbReference>
<sequence>MTRQWRPLITRSCLFEHEDPFSRLHISSSQFLEDINERGVCPECHKSRMYFCYTCLTALTSIRDRIPHVKLPVQIAIVKHAGEVDGKSTAAHLPVLAPDHVKIYTFPSIPACDPSDVLLIFPGENAQPLEKLWEMTVQNGHTTGPCVICAKKHVSIPWKTLLFIDSTWKQTKRIYLDAKIKGLPCAVLEGGHSAFWRPQRGKPSGWLATAEAVHLAVTQLLALQGCTGHVDDLLFFFKFFYAKISSRYRQASNAVPDPGMSAHPEK</sequence>
<evidence type="ECO:0000256" key="7">
    <source>
        <dbReference type="ARBA" id="ARBA00037050"/>
    </source>
</evidence>
<feature type="domain" description="DTW" evidence="12">
    <location>
        <begin position="48"/>
        <end position="249"/>
    </location>
</feature>
<keyword evidence="4" id="KW-0949">S-adenosyl-L-methionine</keyword>
<dbReference type="PANTHER" id="PTHR15627">
    <property type="entry name" value="NATURAL KILLER CELL-SPECIFIC ANTIGEN KLIP1"/>
    <property type="match status" value="1"/>
</dbReference>
<dbReference type="EMBL" id="GEDV01004239">
    <property type="protein sequence ID" value="JAP84318.1"/>
    <property type="molecule type" value="Transcribed_RNA"/>
</dbReference>
<name>A0A131Z085_RHIAP</name>
<comment type="function">
    <text evidence="7">Catalyzes the formation of 3-(3-amino-3-carboxypropyl)uridine (acp3U) at position 20 in the D-loop of several cytoplasmic tRNAs (acp3U(20)).</text>
</comment>
<proteinExistence type="inferred from homology"/>
<dbReference type="GO" id="GO:0016432">
    <property type="term" value="F:tRNA-uridine aminocarboxypropyltransferase activity"/>
    <property type="evidence" value="ECO:0007669"/>
    <property type="project" value="UniProtKB-EC"/>
</dbReference>
<evidence type="ECO:0000313" key="13">
    <source>
        <dbReference type="EMBL" id="JAP84318.1"/>
    </source>
</evidence>
<organism evidence="13">
    <name type="scientific">Rhipicephalus appendiculatus</name>
    <name type="common">Brown ear tick</name>
    <dbReference type="NCBI Taxonomy" id="34631"/>
    <lineage>
        <taxon>Eukaryota</taxon>
        <taxon>Metazoa</taxon>
        <taxon>Ecdysozoa</taxon>
        <taxon>Arthropoda</taxon>
        <taxon>Chelicerata</taxon>
        <taxon>Arachnida</taxon>
        <taxon>Acari</taxon>
        <taxon>Parasitiformes</taxon>
        <taxon>Ixodida</taxon>
        <taxon>Ixodoidea</taxon>
        <taxon>Ixodidae</taxon>
        <taxon>Rhipicephalinae</taxon>
        <taxon>Rhipicephalus</taxon>
        <taxon>Rhipicephalus</taxon>
    </lineage>
</organism>
<evidence type="ECO:0000259" key="12">
    <source>
        <dbReference type="SMART" id="SM01144"/>
    </source>
</evidence>
<evidence type="ECO:0000256" key="4">
    <source>
        <dbReference type="ARBA" id="ARBA00022691"/>
    </source>
</evidence>
<dbReference type="SMART" id="SM01144">
    <property type="entry name" value="DTW"/>
    <property type="match status" value="1"/>
</dbReference>
<evidence type="ECO:0000256" key="10">
    <source>
        <dbReference type="ARBA" id="ARBA00042508"/>
    </source>
</evidence>
<evidence type="ECO:0000256" key="2">
    <source>
        <dbReference type="ARBA" id="ARBA00012386"/>
    </source>
</evidence>
<evidence type="ECO:0000256" key="5">
    <source>
        <dbReference type="ARBA" id="ARBA00022694"/>
    </source>
</evidence>
<evidence type="ECO:0000256" key="11">
    <source>
        <dbReference type="ARBA" id="ARBA00048718"/>
    </source>
</evidence>
<comment type="similarity">
    <text evidence="8">Belongs to the TDD superfamily. DTWD1 family.</text>
</comment>
<dbReference type="AlphaFoldDB" id="A0A131Z085"/>
<keyword evidence="5" id="KW-0819">tRNA processing</keyword>
<dbReference type="GO" id="GO:0005634">
    <property type="term" value="C:nucleus"/>
    <property type="evidence" value="ECO:0007669"/>
    <property type="project" value="UniProtKB-SubCell"/>
</dbReference>
<evidence type="ECO:0000256" key="9">
    <source>
        <dbReference type="ARBA" id="ARBA00039242"/>
    </source>
</evidence>